<dbReference type="RefSeq" id="WP_136152017.1">
    <property type="nucleotide sequence ID" value="NZ_CP038810.1"/>
</dbReference>
<dbReference type="OrthoDB" id="1357847at2"/>
<reference evidence="1 2" key="1">
    <citation type="submission" date="2019-04" db="EMBL/GenBank/DDBJ databases">
        <title>Flavobacterium sp. GS03.</title>
        <authorList>
            <person name="Kim H."/>
        </authorList>
    </citation>
    <scope>NUCLEOTIDE SEQUENCE [LARGE SCALE GENOMIC DNA]</scope>
    <source>
        <strain evidence="1 2">GS03</strain>
    </source>
</reference>
<keyword evidence="2" id="KW-1185">Reference proteome</keyword>
<dbReference type="EMBL" id="CP038810">
    <property type="protein sequence ID" value="QBZ98102.1"/>
    <property type="molecule type" value="Genomic_DNA"/>
</dbReference>
<accession>A0A4P7PV06</accession>
<sequence length="74" mass="8713">MDATWEYEKGTNLGDPITFDNIEIINNFEVMVRKAGEFNSCYLLGCYFGNLYLLDSKTLKYTKYVELEEYVFLD</sequence>
<protein>
    <submittedName>
        <fullName evidence="1">Uncharacterized protein</fullName>
    </submittedName>
</protein>
<gene>
    <name evidence="1" type="ORF">GS03_01607</name>
</gene>
<name>A0A4P7PV06_9FLAO</name>
<organism evidence="1 2">
    <name type="scientific">Flavobacterium sangjuense</name>
    <dbReference type="NCBI Taxonomy" id="2518177"/>
    <lineage>
        <taxon>Bacteria</taxon>
        <taxon>Pseudomonadati</taxon>
        <taxon>Bacteroidota</taxon>
        <taxon>Flavobacteriia</taxon>
        <taxon>Flavobacteriales</taxon>
        <taxon>Flavobacteriaceae</taxon>
        <taxon>Flavobacterium</taxon>
    </lineage>
</organism>
<dbReference type="AlphaFoldDB" id="A0A4P7PV06"/>
<evidence type="ECO:0000313" key="2">
    <source>
        <dbReference type="Proteomes" id="UP000296862"/>
    </source>
</evidence>
<evidence type="ECO:0000313" key="1">
    <source>
        <dbReference type="EMBL" id="QBZ98102.1"/>
    </source>
</evidence>
<proteinExistence type="predicted"/>
<dbReference type="KEGG" id="fsn:GS03_01607"/>
<dbReference type="Proteomes" id="UP000296862">
    <property type="component" value="Chromosome"/>
</dbReference>